<accession>A0A1B6J0J1</accession>
<keyword evidence="6 7" id="KW-0472">Membrane</keyword>
<dbReference type="InterPro" id="IPR010742">
    <property type="entry name" value="RCAF1"/>
</dbReference>
<dbReference type="PANTHER" id="PTHR12906:SF0">
    <property type="entry name" value="GEL COMPLEX SUBUNIT OPTI"/>
    <property type="match status" value="1"/>
</dbReference>
<keyword evidence="3 7" id="KW-0812">Transmembrane</keyword>
<proteinExistence type="inferred from homology"/>
<evidence type="ECO:0000256" key="3">
    <source>
        <dbReference type="ARBA" id="ARBA00022692"/>
    </source>
</evidence>
<feature type="transmembrane region" description="Helical" evidence="7">
    <location>
        <begin position="77"/>
        <end position="96"/>
    </location>
</feature>
<dbReference type="Pfam" id="PF07019">
    <property type="entry name" value="EMC6"/>
    <property type="match status" value="1"/>
</dbReference>
<evidence type="ECO:0000256" key="6">
    <source>
        <dbReference type="ARBA" id="ARBA00023136"/>
    </source>
</evidence>
<evidence type="ECO:0008006" key="9">
    <source>
        <dbReference type="Google" id="ProtNLM"/>
    </source>
</evidence>
<evidence type="ECO:0000256" key="4">
    <source>
        <dbReference type="ARBA" id="ARBA00022824"/>
    </source>
</evidence>
<dbReference type="InterPro" id="IPR029008">
    <property type="entry name" value="EMC6-like"/>
</dbReference>
<dbReference type="PANTHER" id="PTHR12906">
    <property type="entry name" value="PROTEIN C20ORF24 RAB5-INTERACTING PROTEIN"/>
    <property type="match status" value="1"/>
</dbReference>
<keyword evidence="5 7" id="KW-1133">Transmembrane helix</keyword>
<reference evidence="8" key="1">
    <citation type="submission" date="2015-11" db="EMBL/GenBank/DDBJ databases">
        <title>De novo transcriptome assembly of four potential Pierce s Disease insect vectors from Arizona vineyards.</title>
        <authorList>
            <person name="Tassone E.E."/>
        </authorList>
    </citation>
    <scope>NUCLEOTIDE SEQUENCE</scope>
</reference>
<sequence length="162" mass="18472">ILTYEHQTFSRYSFAIFIKCNFAFVSLLYNFVSIMATKHTKSAEKNGFAKSGSLDSVWVRAFTSHSEWPDKEEFLDVIYWARQVLGIVVGILWGLIPLKGFIALLLFVAVNAGIIYVYFANFQCVDEEDFGGAWELTKEGFMTSFAGFLVTWIIIYSGLHFD</sequence>
<dbReference type="AlphaFoldDB" id="A0A1B6J0J1"/>
<dbReference type="GO" id="GO:0097250">
    <property type="term" value="P:mitochondrial respirasome assembly"/>
    <property type="evidence" value="ECO:0007669"/>
    <property type="project" value="InterPro"/>
</dbReference>
<name>A0A1B6J0J1_9HEMI</name>
<feature type="transmembrane region" description="Helical" evidence="7">
    <location>
        <begin position="101"/>
        <end position="120"/>
    </location>
</feature>
<gene>
    <name evidence="8" type="ORF">g.11558</name>
</gene>
<feature type="non-terminal residue" evidence="8">
    <location>
        <position position="1"/>
    </location>
</feature>
<feature type="transmembrane region" description="Helical" evidence="7">
    <location>
        <begin position="12"/>
        <end position="32"/>
    </location>
</feature>
<feature type="transmembrane region" description="Helical" evidence="7">
    <location>
        <begin position="140"/>
        <end position="159"/>
    </location>
</feature>
<dbReference type="EMBL" id="GECU01015002">
    <property type="protein sequence ID" value="JAS92704.1"/>
    <property type="molecule type" value="Transcribed_RNA"/>
</dbReference>
<evidence type="ECO:0000256" key="1">
    <source>
        <dbReference type="ARBA" id="ARBA00004477"/>
    </source>
</evidence>
<dbReference type="GO" id="GO:0005739">
    <property type="term" value="C:mitochondrion"/>
    <property type="evidence" value="ECO:0007669"/>
    <property type="project" value="GOC"/>
</dbReference>
<evidence type="ECO:0000313" key="8">
    <source>
        <dbReference type="EMBL" id="JAS92704.1"/>
    </source>
</evidence>
<dbReference type="GO" id="GO:0005789">
    <property type="term" value="C:endoplasmic reticulum membrane"/>
    <property type="evidence" value="ECO:0007669"/>
    <property type="project" value="UniProtKB-SubCell"/>
</dbReference>
<comment type="subcellular location">
    <subcellularLocation>
        <location evidence="1">Endoplasmic reticulum membrane</location>
        <topology evidence="1">Multi-pass membrane protein</topology>
    </subcellularLocation>
</comment>
<evidence type="ECO:0000256" key="5">
    <source>
        <dbReference type="ARBA" id="ARBA00022989"/>
    </source>
</evidence>
<comment type="similarity">
    <text evidence="2">Belongs to the EMC6 family.</text>
</comment>
<evidence type="ECO:0000256" key="7">
    <source>
        <dbReference type="SAM" id="Phobius"/>
    </source>
</evidence>
<keyword evidence="4" id="KW-0256">Endoplasmic reticulum</keyword>
<evidence type="ECO:0000256" key="2">
    <source>
        <dbReference type="ARBA" id="ARBA00009436"/>
    </source>
</evidence>
<protein>
    <recommendedName>
        <fullName evidence="9">Rab5-interacting protein</fullName>
    </recommendedName>
</protein>
<organism evidence="8">
    <name type="scientific">Homalodisca liturata</name>
    <dbReference type="NCBI Taxonomy" id="320908"/>
    <lineage>
        <taxon>Eukaryota</taxon>
        <taxon>Metazoa</taxon>
        <taxon>Ecdysozoa</taxon>
        <taxon>Arthropoda</taxon>
        <taxon>Hexapoda</taxon>
        <taxon>Insecta</taxon>
        <taxon>Pterygota</taxon>
        <taxon>Neoptera</taxon>
        <taxon>Paraneoptera</taxon>
        <taxon>Hemiptera</taxon>
        <taxon>Auchenorrhyncha</taxon>
        <taxon>Membracoidea</taxon>
        <taxon>Cicadellidae</taxon>
        <taxon>Cicadellinae</taxon>
        <taxon>Proconiini</taxon>
        <taxon>Homalodisca</taxon>
    </lineage>
</organism>